<evidence type="ECO:0000313" key="11">
    <source>
        <dbReference type="Proteomes" id="UP000796880"/>
    </source>
</evidence>
<evidence type="ECO:0000256" key="8">
    <source>
        <dbReference type="RuleBase" id="RU004516"/>
    </source>
</evidence>
<gene>
    <name evidence="10" type="ORF">FNV43_RR19264</name>
</gene>
<keyword evidence="11" id="KW-1185">Reference proteome</keyword>
<dbReference type="GO" id="GO:0008652">
    <property type="term" value="P:amino acid biosynthetic process"/>
    <property type="evidence" value="ECO:0007669"/>
    <property type="project" value="UniProtKB-KW"/>
</dbReference>
<comment type="caution">
    <text evidence="10">The sequence shown here is derived from an EMBL/GenBank/DDBJ whole genome shotgun (WGS) entry which is preliminary data.</text>
</comment>
<accession>A0A8K0E5D1</accession>
<evidence type="ECO:0000256" key="7">
    <source>
        <dbReference type="RuleBase" id="RU004106"/>
    </source>
</evidence>
<dbReference type="GO" id="GO:0009082">
    <property type="term" value="P:branched-chain amino acid biosynthetic process"/>
    <property type="evidence" value="ECO:0007669"/>
    <property type="project" value="UniProtKB-KW"/>
</dbReference>
<dbReference type="PIRSF" id="PIRSF006468">
    <property type="entry name" value="BCAT1"/>
    <property type="match status" value="1"/>
</dbReference>
<dbReference type="InterPro" id="IPR043132">
    <property type="entry name" value="BCAT-like_C"/>
</dbReference>
<feature type="modified residue" description="N6-(pyridoxal phosphate)lysine" evidence="6">
    <location>
        <position position="105"/>
    </location>
</feature>
<dbReference type="EC" id="2.6.1.42" evidence="9"/>
<keyword evidence="9" id="KW-0028">Amino-acid biosynthesis</keyword>
<name>A0A8K0E5D1_9ROSA</name>
<dbReference type="PANTHER" id="PTHR42825">
    <property type="entry name" value="AMINO ACID AMINOTRANSFERASE"/>
    <property type="match status" value="1"/>
</dbReference>
<dbReference type="Gene3D" id="3.30.470.10">
    <property type="match status" value="1"/>
</dbReference>
<evidence type="ECO:0000256" key="3">
    <source>
        <dbReference type="ARBA" id="ARBA00022576"/>
    </source>
</evidence>
<dbReference type="Pfam" id="PF01063">
    <property type="entry name" value="Aminotran_4"/>
    <property type="match status" value="1"/>
</dbReference>
<keyword evidence="9" id="KW-0100">Branched-chain amino acid biosynthesis</keyword>
<evidence type="ECO:0000256" key="5">
    <source>
        <dbReference type="ARBA" id="ARBA00022898"/>
    </source>
</evidence>
<comment type="catalytic activity">
    <reaction evidence="9">
        <text>L-valine + 2-oxoglutarate = 3-methyl-2-oxobutanoate + L-glutamate</text>
        <dbReference type="Rhea" id="RHEA:24813"/>
        <dbReference type="ChEBI" id="CHEBI:11851"/>
        <dbReference type="ChEBI" id="CHEBI:16810"/>
        <dbReference type="ChEBI" id="CHEBI:29985"/>
        <dbReference type="ChEBI" id="CHEBI:57762"/>
        <dbReference type="EC" id="2.6.1.42"/>
    </reaction>
</comment>
<dbReference type="SUPFAM" id="SSF56752">
    <property type="entry name" value="D-aminoacid aminotransferase-like PLP-dependent enzymes"/>
    <property type="match status" value="1"/>
</dbReference>
<comment type="cofactor">
    <cofactor evidence="1 8">
        <name>pyridoxal 5'-phosphate</name>
        <dbReference type="ChEBI" id="CHEBI:597326"/>
    </cofactor>
</comment>
<protein>
    <recommendedName>
        <fullName evidence="9">Branched-chain-amino-acid aminotransferase</fullName>
        <ecNumber evidence="9">2.6.1.42</ecNumber>
    </recommendedName>
</protein>
<dbReference type="Gene3D" id="3.20.10.10">
    <property type="entry name" value="D-amino Acid Aminotransferase, subunit A, domain 2"/>
    <property type="match status" value="1"/>
</dbReference>
<dbReference type="InterPro" id="IPR036038">
    <property type="entry name" value="Aminotransferase-like"/>
</dbReference>
<evidence type="ECO:0000313" key="10">
    <source>
        <dbReference type="EMBL" id="KAF3440978.1"/>
    </source>
</evidence>
<keyword evidence="3 9" id="KW-0032">Aminotransferase</keyword>
<dbReference type="Proteomes" id="UP000796880">
    <property type="component" value="Unassembled WGS sequence"/>
</dbReference>
<evidence type="ECO:0000256" key="4">
    <source>
        <dbReference type="ARBA" id="ARBA00022679"/>
    </source>
</evidence>
<evidence type="ECO:0000256" key="1">
    <source>
        <dbReference type="ARBA" id="ARBA00001933"/>
    </source>
</evidence>
<dbReference type="InterPro" id="IPR001544">
    <property type="entry name" value="Aminotrans_IV"/>
</dbReference>
<evidence type="ECO:0000256" key="2">
    <source>
        <dbReference type="ARBA" id="ARBA00009320"/>
    </source>
</evidence>
<dbReference type="AlphaFoldDB" id="A0A8K0E5D1"/>
<dbReference type="PANTHER" id="PTHR42825:SF28">
    <property type="entry name" value="BRANCHED-CHAIN-AMINO-ACID AMINOTRANSFERASE 7-RELATED"/>
    <property type="match status" value="1"/>
</dbReference>
<reference evidence="10" key="1">
    <citation type="submission" date="2020-03" db="EMBL/GenBank/DDBJ databases">
        <title>A high-quality chromosome-level genome assembly of a woody plant with both climbing and erect habits, Rhamnella rubrinervis.</title>
        <authorList>
            <person name="Lu Z."/>
            <person name="Yang Y."/>
            <person name="Zhu X."/>
            <person name="Sun Y."/>
        </authorList>
    </citation>
    <scope>NUCLEOTIDE SEQUENCE</scope>
    <source>
        <strain evidence="10">BYM</strain>
        <tissue evidence="10">Leaf</tissue>
    </source>
</reference>
<evidence type="ECO:0000256" key="6">
    <source>
        <dbReference type="PIRSR" id="PIRSR006468-1"/>
    </source>
</evidence>
<evidence type="ECO:0000256" key="9">
    <source>
        <dbReference type="RuleBase" id="RU004517"/>
    </source>
</evidence>
<proteinExistence type="inferred from homology"/>
<dbReference type="EMBL" id="VOIH02000008">
    <property type="protein sequence ID" value="KAF3440978.1"/>
    <property type="molecule type" value="Genomic_DNA"/>
</dbReference>
<dbReference type="InterPro" id="IPR005786">
    <property type="entry name" value="B_amino_transII"/>
</dbReference>
<dbReference type="OrthoDB" id="409992at2759"/>
<keyword evidence="5 8" id="KW-0663">Pyridoxal phosphate</keyword>
<keyword evidence="4 9" id="KW-0808">Transferase</keyword>
<dbReference type="GO" id="GO:0004084">
    <property type="term" value="F:branched-chain-amino-acid transaminase activity"/>
    <property type="evidence" value="ECO:0007669"/>
    <property type="project" value="UniProtKB-EC"/>
</dbReference>
<organism evidence="10 11">
    <name type="scientific">Rhamnella rubrinervis</name>
    <dbReference type="NCBI Taxonomy" id="2594499"/>
    <lineage>
        <taxon>Eukaryota</taxon>
        <taxon>Viridiplantae</taxon>
        <taxon>Streptophyta</taxon>
        <taxon>Embryophyta</taxon>
        <taxon>Tracheophyta</taxon>
        <taxon>Spermatophyta</taxon>
        <taxon>Magnoliopsida</taxon>
        <taxon>eudicotyledons</taxon>
        <taxon>Gunneridae</taxon>
        <taxon>Pentapetalae</taxon>
        <taxon>rosids</taxon>
        <taxon>fabids</taxon>
        <taxon>Rosales</taxon>
        <taxon>Rhamnaceae</taxon>
        <taxon>rhamnoid group</taxon>
        <taxon>Rhamneae</taxon>
        <taxon>Rhamnella</taxon>
    </lineage>
</organism>
<comment type="catalytic activity">
    <reaction evidence="9">
        <text>L-leucine + 2-oxoglutarate = 4-methyl-2-oxopentanoate + L-glutamate</text>
        <dbReference type="Rhea" id="RHEA:18321"/>
        <dbReference type="ChEBI" id="CHEBI:16810"/>
        <dbReference type="ChEBI" id="CHEBI:17865"/>
        <dbReference type="ChEBI" id="CHEBI:29985"/>
        <dbReference type="ChEBI" id="CHEBI:57427"/>
        <dbReference type="EC" id="2.6.1.42"/>
    </reaction>
</comment>
<sequence>MYVMKTSGDRRFSHDGQITPYGNIEISPSAGVFNYGQESRKGSLYLRPSLFGSGSVLGIGPGPEYSFIIFASPIGNWYKNGSSAMSLLIQNKVARASLGGTGGIKSITNYAPVFEVVQKAKAQGFADVLFLDAATGKNIEEVSSCNIFIVKGNLISTPALQGTILPGITRRSVIEIALDFGYQVEERDVPVKEVLDVDEVFCTGTAVGITPVASITYQDKKVEYETGEETVSNKSRVNLTGIQTDAMEDKMGWTVKIDQVFPTIDLVCSQVNKACGTCTFEQIFNHPNANQTRVCILTKSCIMIYI</sequence>
<dbReference type="PROSITE" id="PS00770">
    <property type="entry name" value="AA_TRANSFER_CLASS_4"/>
    <property type="match status" value="1"/>
</dbReference>
<dbReference type="InterPro" id="IPR043131">
    <property type="entry name" value="BCAT-like_N"/>
</dbReference>
<dbReference type="InterPro" id="IPR018300">
    <property type="entry name" value="Aminotrans_IV_CS"/>
</dbReference>
<comment type="catalytic activity">
    <reaction evidence="9">
        <text>L-isoleucine + 2-oxoglutarate = (S)-3-methyl-2-oxopentanoate + L-glutamate</text>
        <dbReference type="Rhea" id="RHEA:24801"/>
        <dbReference type="ChEBI" id="CHEBI:16810"/>
        <dbReference type="ChEBI" id="CHEBI:29985"/>
        <dbReference type="ChEBI" id="CHEBI:35146"/>
        <dbReference type="ChEBI" id="CHEBI:58045"/>
        <dbReference type="EC" id="2.6.1.42"/>
    </reaction>
</comment>
<dbReference type="FunFam" id="3.20.10.10:FF:000003">
    <property type="entry name" value="Branched-chain-amino-acid aminotransferase"/>
    <property type="match status" value="1"/>
</dbReference>
<comment type="similarity">
    <text evidence="2 7">Belongs to the class-IV pyridoxal-phosphate-dependent aminotransferase family.</text>
</comment>